<organism evidence="8 9">
    <name type="scientific">Sneathia vaginalis</name>
    <dbReference type="NCBI Taxonomy" id="187101"/>
    <lineage>
        <taxon>Bacteria</taxon>
        <taxon>Fusobacteriati</taxon>
        <taxon>Fusobacteriota</taxon>
        <taxon>Fusobacteriia</taxon>
        <taxon>Fusobacteriales</taxon>
        <taxon>Leptotrichiaceae</taxon>
        <taxon>Sneathia</taxon>
    </lineage>
</organism>
<accession>A0A0E3ZBE7</accession>
<feature type="transmembrane region" description="Helical" evidence="6">
    <location>
        <begin position="82"/>
        <end position="105"/>
    </location>
</feature>
<dbReference type="NCBIfam" id="NF037997">
    <property type="entry name" value="Na_Pi_symport"/>
    <property type="match status" value="1"/>
</dbReference>
<dbReference type="Pfam" id="PF02690">
    <property type="entry name" value="Na_Pi_cotrans"/>
    <property type="match status" value="2"/>
</dbReference>
<dbReference type="InterPro" id="IPR004633">
    <property type="entry name" value="NaPi_cotrn-rel/YqeW-like"/>
</dbReference>
<feature type="transmembrane region" description="Helical" evidence="6">
    <location>
        <begin position="111"/>
        <end position="137"/>
    </location>
</feature>
<dbReference type="Pfam" id="PF01895">
    <property type="entry name" value="PhoU"/>
    <property type="match status" value="2"/>
</dbReference>
<proteinExistence type="predicted"/>
<feature type="transmembrane region" description="Helical" evidence="6">
    <location>
        <begin position="295"/>
        <end position="321"/>
    </location>
</feature>
<dbReference type="PATRIC" id="fig|1069640.6.peg.925"/>
<evidence type="ECO:0000259" key="7">
    <source>
        <dbReference type="Pfam" id="PF01895"/>
    </source>
</evidence>
<name>A0A0E3ZBE7_9FUSO</name>
<dbReference type="Gene3D" id="1.20.58.220">
    <property type="entry name" value="Phosphate transport system protein phou homolog 2, domain 2"/>
    <property type="match status" value="1"/>
</dbReference>
<keyword evidence="9" id="KW-1185">Reference proteome</keyword>
<dbReference type="OrthoDB" id="9763003at2"/>
<dbReference type="EMBL" id="CP011280">
    <property type="protein sequence ID" value="AKC95785.1"/>
    <property type="molecule type" value="Genomic_DNA"/>
</dbReference>
<reference evidence="8 9" key="1">
    <citation type="journal article" date="2012" name="BMC Genomics">
        <title>Genomic sequence analysis and characterization of Sneathia amnii sp. nov.</title>
        <authorList>
            <consortium name="Vaginal Microbiome Consortium (additional members)"/>
            <person name="Harwich M.D.Jr."/>
            <person name="Serrano M.G."/>
            <person name="Fettweis J.M."/>
            <person name="Alves J.M."/>
            <person name="Reimers M.A."/>
            <person name="Buck G.A."/>
            <person name="Jefferson K.K."/>
        </authorList>
    </citation>
    <scope>NUCLEOTIDE SEQUENCE [LARGE SCALE GENOMIC DNA]</scope>
    <source>
        <strain evidence="8 9">SN35</strain>
    </source>
</reference>
<evidence type="ECO:0000256" key="3">
    <source>
        <dbReference type="ARBA" id="ARBA00022692"/>
    </source>
</evidence>
<evidence type="ECO:0000256" key="2">
    <source>
        <dbReference type="ARBA" id="ARBA00022475"/>
    </source>
</evidence>
<evidence type="ECO:0000256" key="5">
    <source>
        <dbReference type="ARBA" id="ARBA00023136"/>
    </source>
</evidence>
<dbReference type="NCBIfam" id="TIGR00704">
    <property type="entry name" value="NaPi_cotrn_rel"/>
    <property type="match status" value="1"/>
</dbReference>
<feature type="transmembrane region" description="Helical" evidence="6">
    <location>
        <begin position="260"/>
        <end position="283"/>
    </location>
</feature>
<evidence type="ECO:0000313" key="9">
    <source>
        <dbReference type="Proteomes" id="UP000033103"/>
    </source>
</evidence>
<dbReference type="KEGG" id="sns:VC03_04675"/>
<evidence type="ECO:0000313" key="8">
    <source>
        <dbReference type="EMBL" id="AKC95785.1"/>
    </source>
</evidence>
<dbReference type="PANTHER" id="PTHR10010">
    <property type="entry name" value="SOLUTE CARRIER FAMILY 34 SODIUM PHOSPHATE , MEMBER 2-RELATED"/>
    <property type="match status" value="1"/>
</dbReference>
<keyword evidence="4 6" id="KW-1133">Transmembrane helix</keyword>
<feature type="domain" description="PhoU" evidence="7">
    <location>
        <begin position="466"/>
        <end position="549"/>
    </location>
</feature>
<feature type="transmembrane region" description="Helical" evidence="6">
    <location>
        <begin position="149"/>
        <end position="167"/>
    </location>
</feature>
<dbReference type="InterPro" id="IPR038078">
    <property type="entry name" value="PhoU-like_sf"/>
</dbReference>
<keyword evidence="5 6" id="KW-0472">Membrane</keyword>
<evidence type="ECO:0000256" key="4">
    <source>
        <dbReference type="ARBA" id="ARBA00022989"/>
    </source>
</evidence>
<dbReference type="HOGENOM" id="CLU_025623_0_1_0"/>
<evidence type="ECO:0000256" key="1">
    <source>
        <dbReference type="ARBA" id="ARBA00004651"/>
    </source>
</evidence>
<dbReference type="GO" id="GO:0044341">
    <property type="term" value="P:sodium-dependent phosphate transport"/>
    <property type="evidence" value="ECO:0007669"/>
    <property type="project" value="InterPro"/>
</dbReference>
<keyword evidence="2" id="KW-1003">Cell membrane</keyword>
<dbReference type="STRING" id="187101.VC03_04675"/>
<evidence type="ECO:0000256" key="6">
    <source>
        <dbReference type="SAM" id="Phobius"/>
    </source>
</evidence>
<feature type="transmembrane region" description="Helical" evidence="6">
    <location>
        <begin position="226"/>
        <end position="248"/>
    </location>
</feature>
<feature type="domain" description="PhoU" evidence="7">
    <location>
        <begin position="361"/>
        <end position="444"/>
    </location>
</feature>
<protein>
    <submittedName>
        <fullName evidence="8">Sodium-dependent phosphate transporter</fullName>
    </submittedName>
</protein>
<dbReference type="InterPro" id="IPR026022">
    <property type="entry name" value="PhoU_dom"/>
</dbReference>
<feature type="transmembrane region" description="Helical" evidence="6">
    <location>
        <begin position="187"/>
        <end position="214"/>
    </location>
</feature>
<dbReference type="InterPro" id="IPR003841">
    <property type="entry name" value="Na/Pi_transpt"/>
</dbReference>
<dbReference type="AlphaFoldDB" id="A0A0E3ZBE7"/>
<dbReference type="PANTHER" id="PTHR10010:SF46">
    <property type="entry name" value="SODIUM-DEPENDENT PHOSPHATE TRANSPORT PROTEIN 2B"/>
    <property type="match status" value="1"/>
</dbReference>
<dbReference type="GO" id="GO:0005436">
    <property type="term" value="F:sodium:phosphate symporter activity"/>
    <property type="evidence" value="ECO:0007669"/>
    <property type="project" value="InterPro"/>
</dbReference>
<comment type="subcellular location">
    <subcellularLocation>
        <location evidence="1">Cell membrane</location>
        <topology evidence="1">Multi-pass membrane protein</topology>
    </subcellularLocation>
</comment>
<feature type="transmembrane region" description="Helical" evidence="6">
    <location>
        <begin position="20"/>
        <end position="38"/>
    </location>
</feature>
<sequence>MVVKEWLLKRRLIMDYKVTLFQFMGGLGLFLFSIKYMGDGLQMSAGDRLRNLLDKYTTNPFLGVLTGILVTILLQSSSGTTVIVVGLVGAGLLNLKQAIGIIMGANIGTTITTFIIGFNLSKYSLPIIFLGAALLFFTKRSTLNNIGRILYGFGGIFYALTLMSSAMQPLKYEPWFTQLMIDLGKNSILGVFVGTGLTMLIQASSATISILQNLYSEHIITLKATLPVLFGDNIGTTITAIIACIGATRSAKRVAASHVLFNVIGTVIFSILLTPFTEFVLFIEKLLKVPPKLTIALAHATFNGVNTLILFPFIGALAYIVTKLIPYNEDEETYKPKFLDTMLIHNAPSVALGQAKKELSVMLTKARENLERSVNYFQTRDPNVGNRVAIKEDELNNLDRAINNYLTVLFHEHLAQTDSEIGSNLMDMSRDIERIGDHAMALVRDVDYQIKKGMAFSDDAKYEVTILSNITNEMLKLAYEAFVNNDKEKAIEALDLHNSIYVYEKKSRKKHINRLRNGECDIKAGLYYVDIICHFTRICDHGRNVVEKVINNQI</sequence>
<gene>
    <name evidence="8" type="ORF">VC03_04675</name>
</gene>
<keyword evidence="3 6" id="KW-0812">Transmembrane</keyword>
<dbReference type="SUPFAM" id="SSF109755">
    <property type="entry name" value="PhoU-like"/>
    <property type="match status" value="1"/>
</dbReference>
<dbReference type="GO" id="GO:0005886">
    <property type="term" value="C:plasma membrane"/>
    <property type="evidence" value="ECO:0007669"/>
    <property type="project" value="UniProtKB-SubCell"/>
</dbReference>
<dbReference type="Proteomes" id="UP000033103">
    <property type="component" value="Chromosome"/>
</dbReference>